<dbReference type="FunFam" id="3.40.50.1000:FF:000001">
    <property type="entry name" value="Phospholipid-transporting ATPase IC"/>
    <property type="match status" value="1"/>
</dbReference>
<feature type="transmembrane region" description="Helical" evidence="9">
    <location>
        <begin position="723"/>
        <end position="744"/>
    </location>
</feature>
<dbReference type="PRINTS" id="PR00120">
    <property type="entry name" value="HATPASE"/>
</dbReference>
<evidence type="ECO:0000256" key="7">
    <source>
        <dbReference type="ARBA" id="ARBA00022989"/>
    </source>
</evidence>
<dbReference type="Pfam" id="PF08282">
    <property type="entry name" value="Hydrolase_3"/>
    <property type="match status" value="1"/>
</dbReference>
<dbReference type="InterPro" id="IPR001757">
    <property type="entry name" value="P_typ_ATPase"/>
</dbReference>
<dbReference type="GO" id="GO:1990573">
    <property type="term" value="P:potassium ion import across plasma membrane"/>
    <property type="evidence" value="ECO:0007669"/>
    <property type="project" value="TreeGrafter"/>
</dbReference>
<dbReference type="CDD" id="cd02080">
    <property type="entry name" value="P-type_ATPase_cation"/>
    <property type="match status" value="1"/>
</dbReference>
<feature type="transmembrane region" description="Helical" evidence="9">
    <location>
        <begin position="249"/>
        <end position="268"/>
    </location>
</feature>
<dbReference type="EMBL" id="AAOF01000025">
    <property type="protein sequence ID" value="EAR20330.1"/>
    <property type="molecule type" value="Genomic_DNA"/>
</dbReference>
<comment type="similarity">
    <text evidence="2">Belongs to the cation transport ATPase (P-type) (TC 3.A.3) family. Type IIA subfamily.</text>
</comment>
<dbReference type="STRING" id="314278.NB231_03020"/>
<dbReference type="Proteomes" id="UP000003374">
    <property type="component" value="Unassembled WGS sequence"/>
</dbReference>
<protein>
    <submittedName>
        <fullName evidence="11">Cation transport ATPase</fullName>
    </submittedName>
</protein>
<dbReference type="InterPro" id="IPR006068">
    <property type="entry name" value="ATPase_P-typ_cation-transptr_C"/>
</dbReference>
<keyword evidence="4" id="KW-0547">Nucleotide-binding</keyword>
<dbReference type="Pfam" id="PF00122">
    <property type="entry name" value="E1-E2_ATPase"/>
    <property type="match status" value="1"/>
</dbReference>
<evidence type="ECO:0000256" key="4">
    <source>
        <dbReference type="ARBA" id="ARBA00022741"/>
    </source>
</evidence>
<dbReference type="PRINTS" id="PR00119">
    <property type="entry name" value="CATATPASE"/>
</dbReference>
<dbReference type="SUPFAM" id="SSF56784">
    <property type="entry name" value="HAD-like"/>
    <property type="match status" value="1"/>
</dbReference>
<dbReference type="SFLD" id="SFLDF00027">
    <property type="entry name" value="p-type_atpase"/>
    <property type="match status" value="1"/>
</dbReference>
<keyword evidence="8 9" id="KW-0472">Membrane</keyword>
<evidence type="ECO:0000256" key="5">
    <source>
        <dbReference type="ARBA" id="ARBA00022840"/>
    </source>
</evidence>
<dbReference type="SUPFAM" id="SSF81660">
    <property type="entry name" value="Metal cation-transporting ATPase, ATP-binding domain N"/>
    <property type="match status" value="1"/>
</dbReference>
<evidence type="ECO:0000313" key="11">
    <source>
        <dbReference type="EMBL" id="EAR20330.1"/>
    </source>
</evidence>
<dbReference type="SMART" id="SM00831">
    <property type="entry name" value="Cation_ATPase_N"/>
    <property type="match status" value="1"/>
</dbReference>
<keyword evidence="7 9" id="KW-1133">Transmembrane helix</keyword>
<feature type="transmembrane region" description="Helical" evidence="9">
    <location>
        <begin position="280"/>
        <end position="302"/>
    </location>
</feature>
<feature type="transmembrane region" description="Helical" evidence="9">
    <location>
        <begin position="834"/>
        <end position="852"/>
    </location>
</feature>
<keyword evidence="3 9" id="KW-0812">Transmembrane</keyword>
<dbReference type="InterPro" id="IPR023214">
    <property type="entry name" value="HAD_sf"/>
</dbReference>
<dbReference type="InterPro" id="IPR036412">
    <property type="entry name" value="HAD-like_sf"/>
</dbReference>
<organism evidence="11 12">
    <name type="scientific">Nitrococcus mobilis Nb-231</name>
    <dbReference type="NCBI Taxonomy" id="314278"/>
    <lineage>
        <taxon>Bacteria</taxon>
        <taxon>Pseudomonadati</taxon>
        <taxon>Pseudomonadota</taxon>
        <taxon>Gammaproteobacteria</taxon>
        <taxon>Chromatiales</taxon>
        <taxon>Ectothiorhodospiraceae</taxon>
        <taxon>Nitrococcus</taxon>
    </lineage>
</organism>
<dbReference type="NCBIfam" id="TIGR01494">
    <property type="entry name" value="ATPase_P-type"/>
    <property type="match status" value="2"/>
</dbReference>
<dbReference type="GO" id="GO:0016887">
    <property type="term" value="F:ATP hydrolysis activity"/>
    <property type="evidence" value="ECO:0007669"/>
    <property type="project" value="InterPro"/>
</dbReference>
<keyword evidence="5" id="KW-0067">ATP-binding</keyword>
<dbReference type="SFLD" id="SFLDS00003">
    <property type="entry name" value="Haloacid_Dehalogenase"/>
    <property type="match status" value="1"/>
</dbReference>
<dbReference type="InterPro" id="IPR004014">
    <property type="entry name" value="ATPase_P-typ_cation-transptr_N"/>
</dbReference>
<evidence type="ECO:0000259" key="10">
    <source>
        <dbReference type="SMART" id="SM00831"/>
    </source>
</evidence>
<evidence type="ECO:0000313" key="12">
    <source>
        <dbReference type="Proteomes" id="UP000003374"/>
    </source>
</evidence>
<dbReference type="SFLD" id="SFLDG00002">
    <property type="entry name" value="C1.7:_P-type_atpase_like"/>
    <property type="match status" value="1"/>
</dbReference>
<dbReference type="GO" id="GO:0036376">
    <property type="term" value="P:sodium ion export across plasma membrane"/>
    <property type="evidence" value="ECO:0007669"/>
    <property type="project" value="TreeGrafter"/>
</dbReference>
<feature type="transmembrane region" description="Helical" evidence="9">
    <location>
        <begin position="797"/>
        <end position="814"/>
    </location>
</feature>
<dbReference type="OrthoDB" id="9814270at2"/>
<sequence length="912" mass="97410">MIRNVTDTNWHARSAKAVLSEFASDLGGLSQAEVERRLYQYGSNRLPAAPRRRPLKRFLIQFYNVLIYVLLAAGLVTLLLGEWVDSGVIFAVVLINTLVGFTQEGKAEQALAAIRDMVLPQATVLRDGQRVTVAAEALVPGDVVLQEPGDRVPADLRLLAARNLHIDEAALTGESAPVDKSIEPVAVDAMLGDRRCLAFSGTLVTTGHGRGVVVATGLTTELGQISGMLAEVPTLVTPLLQKLARFGRWLTALILIAAAATFTFGWWLRDYTLAELFMVAVGLAVAAIPEGLPAIITITLALGVQRMARHRAIVRRLPAVETLGSVTVICSDKTGTLTRNEMMVQAVAMADAVYQVSGSGYGGRGEFRCRDTQVEPAPHLVELARAALLCNDASLTRRGAQVQLSGDPMEAALVVLGEKAGLAPDQERRCGPRLDAIPFDTVHRFMATLHCTSAGEALILVKGAPERVLAMCEFQRGQGGEEPLDSVYWQTRIDAFARQGLRVLALAVRPVAPGRTELGFADVETGLTLLGLVGLIDPPREEAIAAVRACRAAGIRVKMITGDHAVTAAAIGQVMGIGDGRNYLTGSELDGLDETALSEAVANIDVFARVSPAHKLYLVRALQARGEVAAMTGDGVNDAPALKQADIGVAMGLKGTEVAKEAAEIVLADDNFASIERAVEEGRTIYNNLKKTILFILPTSAAEALVLIAAIALGTLLPITAVQILWVNMITAVTLALALTFEPAEADAMARPPRAVNEPLVTRYMAWRTAYVALLMVVGTFGLFLWERSQGTPIDTARTIAVNTLVLFEMFYLINSRYLTAPVLNRAGLTGNRIVLWAIALVVLFQLAFTYFGGMQALFGSAGLAATDWLRSVLVSGSVLVLVELEKLAMRRFGAGGSSRSTSISASQIDSS</sequence>
<feature type="domain" description="Cation-transporting P-type ATPase N-terminal" evidence="10">
    <location>
        <begin position="9"/>
        <end position="82"/>
    </location>
</feature>
<evidence type="ECO:0000256" key="9">
    <source>
        <dbReference type="SAM" id="Phobius"/>
    </source>
</evidence>
<evidence type="ECO:0000256" key="6">
    <source>
        <dbReference type="ARBA" id="ARBA00022967"/>
    </source>
</evidence>
<dbReference type="eggNOG" id="COG0474">
    <property type="taxonomic scope" value="Bacteria"/>
</dbReference>
<dbReference type="InterPro" id="IPR050510">
    <property type="entry name" value="Cation_transp_ATPase_P-type"/>
</dbReference>
<dbReference type="InterPro" id="IPR018303">
    <property type="entry name" value="ATPase_P-typ_P_site"/>
</dbReference>
<dbReference type="SUPFAM" id="SSF81653">
    <property type="entry name" value="Calcium ATPase, transduction domain A"/>
    <property type="match status" value="1"/>
</dbReference>
<dbReference type="InterPro" id="IPR059000">
    <property type="entry name" value="ATPase_P-type_domA"/>
</dbReference>
<dbReference type="Pfam" id="PF00689">
    <property type="entry name" value="Cation_ATPase_C"/>
    <property type="match status" value="1"/>
</dbReference>
<dbReference type="Pfam" id="PF00690">
    <property type="entry name" value="Cation_ATPase_N"/>
    <property type="match status" value="1"/>
</dbReference>
<comment type="subcellular location">
    <subcellularLocation>
        <location evidence="1">Membrane</location>
        <topology evidence="1">Multi-pass membrane protein</topology>
    </subcellularLocation>
</comment>
<evidence type="ECO:0000256" key="8">
    <source>
        <dbReference type="ARBA" id="ARBA00023136"/>
    </source>
</evidence>
<proteinExistence type="inferred from homology"/>
<dbReference type="RefSeq" id="WP_004999614.1">
    <property type="nucleotide sequence ID" value="NZ_CH672427.1"/>
</dbReference>
<dbReference type="AlphaFoldDB" id="A4BVE5"/>
<dbReference type="GO" id="GO:1902600">
    <property type="term" value="P:proton transmembrane transport"/>
    <property type="evidence" value="ECO:0007669"/>
    <property type="project" value="TreeGrafter"/>
</dbReference>
<keyword evidence="12" id="KW-1185">Reference proteome</keyword>
<dbReference type="Gene3D" id="3.40.1110.10">
    <property type="entry name" value="Calcium-transporting ATPase, cytoplasmic domain N"/>
    <property type="match status" value="1"/>
</dbReference>
<keyword evidence="6" id="KW-1278">Translocase</keyword>
<dbReference type="PROSITE" id="PS00154">
    <property type="entry name" value="ATPASE_E1_E2"/>
    <property type="match status" value="1"/>
</dbReference>
<dbReference type="GO" id="GO:0006883">
    <property type="term" value="P:intracellular sodium ion homeostasis"/>
    <property type="evidence" value="ECO:0007669"/>
    <property type="project" value="TreeGrafter"/>
</dbReference>
<name>A4BVE5_9GAMM</name>
<gene>
    <name evidence="11" type="ORF">NB231_03020</name>
</gene>
<accession>A4BVE5</accession>
<feature type="transmembrane region" description="Helical" evidence="9">
    <location>
        <begin position="58"/>
        <end position="80"/>
    </location>
</feature>
<dbReference type="HOGENOM" id="CLU_002360_3_3_6"/>
<dbReference type="Gene3D" id="2.70.150.10">
    <property type="entry name" value="Calcium-transporting ATPase, cytoplasmic transduction domain A"/>
    <property type="match status" value="1"/>
</dbReference>
<evidence type="ECO:0000256" key="3">
    <source>
        <dbReference type="ARBA" id="ARBA00022692"/>
    </source>
</evidence>
<dbReference type="InterPro" id="IPR044492">
    <property type="entry name" value="P_typ_ATPase_HD_dom"/>
</dbReference>
<dbReference type="GO" id="GO:0030007">
    <property type="term" value="P:intracellular potassium ion homeostasis"/>
    <property type="evidence" value="ECO:0007669"/>
    <property type="project" value="TreeGrafter"/>
</dbReference>
<dbReference type="PANTHER" id="PTHR43294">
    <property type="entry name" value="SODIUM/POTASSIUM-TRANSPORTING ATPASE SUBUNIT ALPHA"/>
    <property type="match status" value="1"/>
</dbReference>
<dbReference type="Gene3D" id="1.20.1110.10">
    <property type="entry name" value="Calcium-transporting ATPase, transmembrane domain"/>
    <property type="match status" value="1"/>
</dbReference>
<dbReference type="GO" id="GO:0005886">
    <property type="term" value="C:plasma membrane"/>
    <property type="evidence" value="ECO:0007669"/>
    <property type="project" value="TreeGrafter"/>
</dbReference>
<feature type="transmembrane region" description="Helical" evidence="9">
    <location>
        <begin position="86"/>
        <end position="102"/>
    </location>
</feature>
<feature type="transmembrane region" description="Helical" evidence="9">
    <location>
        <begin position="765"/>
        <end position="785"/>
    </location>
</feature>
<dbReference type="InterPro" id="IPR008250">
    <property type="entry name" value="ATPase_P-typ_transduc_dom_A_sf"/>
</dbReference>
<evidence type="ECO:0000256" key="1">
    <source>
        <dbReference type="ARBA" id="ARBA00004141"/>
    </source>
</evidence>
<dbReference type="Gene3D" id="3.40.50.1000">
    <property type="entry name" value="HAD superfamily/HAD-like"/>
    <property type="match status" value="1"/>
</dbReference>
<dbReference type="Pfam" id="PF13246">
    <property type="entry name" value="Cation_ATPase"/>
    <property type="match status" value="1"/>
</dbReference>
<dbReference type="PANTHER" id="PTHR43294:SF20">
    <property type="entry name" value="P-TYPE ATPASE"/>
    <property type="match status" value="1"/>
</dbReference>
<feature type="transmembrane region" description="Helical" evidence="9">
    <location>
        <begin position="693"/>
        <end position="717"/>
    </location>
</feature>
<dbReference type="GO" id="GO:0005524">
    <property type="term" value="F:ATP binding"/>
    <property type="evidence" value="ECO:0007669"/>
    <property type="project" value="UniProtKB-KW"/>
</dbReference>
<dbReference type="FunFam" id="3.40.50.1000:FF:000028">
    <property type="entry name" value="Calcium-transporting P-type ATPase, putative"/>
    <property type="match status" value="1"/>
</dbReference>
<dbReference type="GO" id="GO:0005391">
    <property type="term" value="F:P-type sodium:potassium-exchanging transporter activity"/>
    <property type="evidence" value="ECO:0007669"/>
    <property type="project" value="TreeGrafter"/>
</dbReference>
<dbReference type="InterPro" id="IPR023299">
    <property type="entry name" value="ATPase_P-typ_cyto_dom_N"/>
</dbReference>
<dbReference type="InterPro" id="IPR023298">
    <property type="entry name" value="ATPase_P-typ_TM_dom_sf"/>
</dbReference>
<dbReference type="SUPFAM" id="SSF81665">
    <property type="entry name" value="Calcium ATPase, transmembrane domain M"/>
    <property type="match status" value="1"/>
</dbReference>
<evidence type="ECO:0000256" key="2">
    <source>
        <dbReference type="ARBA" id="ARBA00005675"/>
    </source>
</evidence>
<comment type="caution">
    <text evidence="11">The sequence shown here is derived from an EMBL/GenBank/DDBJ whole genome shotgun (WGS) entry which is preliminary data.</text>
</comment>
<reference evidence="11 12" key="1">
    <citation type="submission" date="2006-02" db="EMBL/GenBank/DDBJ databases">
        <authorList>
            <person name="Waterbury J."/>
            <person name="Ferriera S."/>
            <person name="Johnson J."/>
            <person name="Kravitz S."/>
            <person name="Halpern A."/>
            <person name="Remington K."/>
            <person name="Beeson K."/>
            <person name="Tran B."/>
            <person name="Rogers Y.-H."/>
            <person name="Friedman R."/>
            <person name="Venter J.C."/>
        </authorList>
    </citation>
    <scope>NUCLEOTIDE SEQUENCE [LARGE SCALE GENOMIC DNA]</scope>
    <source>
        <strain evidence="11 12">Nb-231</strain>
    </source>
</reference>